<dbReference type="SUPFAM" id="SSF51395">
    <property type="entry name" value="FMN-linked oxidoreductases"/>
    <property type="match status" value="1"/>
</dbReference>
<dbReference type="Proteomes" id="UP000195024">
    <property type="component" value="Unassembled WGS sequence"/>
</dbReference>
<feature type="domain" description="NADH:flavin oxidoreductase/NADH oxidase N-terminal" evidence="3">
    <location>
        <begin position="6"/>
        <end position="331"/>
    </location>
</feature>
<dbReference type="PANTHER" id="PTHR43656">
    <property type="entry name" value="BINDING OXIDOREDUCTASE, PUTATIVE (AFU_ORTHOLOGUE AFUA_2G08260)-RELATED"/>
    <property type="match status" value="1"/>
</dbReference>
<evidence type="ECO:0000313" key="5">
    <source>
        <dbReference type="Proteomes" id="UP000195024"/>
    </source>
</evidence>
<gene>
    <name evidence="4" type="ORF">A5802_000047</name>
</gene>
<dbReference type="CDD" id="cd04733">
    <property type="entry name" value="OYE_like_2_FMN"/>
    <property type="match status" value="1"/>
</dbReference>
<evidence type="ECO:0000256" key="1">
    <source>
        <dbReference type="ARBA" id="ARBA00022630"/>
    </source>
</evidence>
<dbReference type="RefSeq" id="WP_086334305.1">
    <property type="nucleotide sequence ID" value="NZ_NGMS01000001.1"/>
</dbReference>
<dbReference type="InterPro" id="IPR013785">
    <property type="entry name" value="Aldolase_TIM"/>
</dbReference>
<proteinExistence type="predicted"/>
<dbReference type="GO" id="GO:0016491">
    <property type="term" value="F:oxidoreductase activity"/>
    <property type="evidence" value="ECO:0007669"/>
    <property type="project" value="UniProtKB-KW"/>
</dbReference>
<dbReference type="Gene3D" id="3.20.20.70">
    <property type="entry name" value="Aldolase class I"/>
    <property type="match status" value="1"/>
</dbReference>
<dbReference type="GO" id="GO:0010181">
    <property type="term" value="F:FMN binding"/>
    <property type="evidence" value="ECO:0007669"/>
    <property type="project" value="InterPro"/>
</dbReference>
<reference evidence="4 5" key="1">
    <citation type="submission" date="2017-05" db="EMBL/GenBank/DDBJ databases">
        <title>The Genome Sequence of Enterococcus mundtii 6B1_DIV0119.</title>
        <authorList>
            <consortium name="The Broad Institute Genomics Platform"/>
            <consortium name="The Broad Institute Genomic Center for Infectious Diseases"/>
            <person name="Earl A."/>
            <person name="Manson A."/>
            <person name="Schwartman J."/>
            <person name="Gilmore M."/>
            <person name="Abouelleil A."/>
            <person name="Cao P."/>
            <person name="Chapman S."/>
            <person name="Cusick C."/>
            <person name="Shea T."/>
            <person name="Young S."/>
            <person name="Neafsey D."/>
            <person name="Nusbaum C."/>
            <person name="Birren B."/>
        </authorList>
    </citation>
    <scope>NUCLEOTIDE SEQUENCE [LARGE SCALE GENOMIC DNA]</scope>
    <source>
        <strain evidence="4 5">6B1_DIV0119</strain>
    </source>
</reference>
<sequence>MLLSEITLPNQTILKNRIVKSAMSETLADKENNPTEKHIHLYHRWAQGGSGLLISGNVMVDRDHLGEPGNVVIDENTDKSILKAWAKAGTENHTKFILQINHPGKQSPKTMNSQPVAPTAQPIGEELQGFFNPPRELTTKEIKTLVEQFVTVGKIAEESGFSGVQIHGAHGYLINQFLSPADNQRTDQYGGSLENRMRFLLEIYQGLREATTPEFIVGLKLNSTDFTAQGFSEEDSRQVILKMAELGIDFVEISGGNYEKTKFMEVGKGAFFLDFAKDIQQQVTTPIILTGGLTQPETMEEVITKEKIAMVGLARALAMNPELPNQLVEGHAQAIQLPRLTTHLKNLDKKAGSIISLSYYEQQMNRLATGKEAKFTTNAWSPLLDAMFRHGLNSLKPRRR</sequence>
<evidence type="ECO:0000259" key="3">
    <source>
        <dbReference type="Pfam" id="PF00724"/>
    </source>
</evidence>
<dbReference type="InterPro" id="IPR001155">
    <property type="entry name" value="OxRdtase_FMN_N"/>
</dbReference>
<evidence type="ECO:0000313" key="4">
    <source>
        <dbReference type="EMBL" id="OTP26336.1"/>
    </source>
</evidence>
<dbReference type="InterPro" id="IPR051799">
    <property type="entry name" value="NADH_flavin_oxidoreductase"/>
</dbReference>
<dbReference type="Pfam" id="PF00724">
    <property type="entry name" value="Oxidored_FMN"/>
    <property type="match status" value="1"/>
</dbReference>
<keyword evidence="1" id="KW-0285">Flavoprotein</keyword>
<dbReference type="PANTHER" id="PTHR43656:SF2">
    <property type="entry name" value="BINDING OXIDOREDUCTASE, PUTATIVE (AFU_ORTHOLOGUE AFUA_2G08260)-RELATED"/>
    <property type="match status" value="1"/>
</dbReference>
<name>A0A242KWJ8_ENTMU</name>
<evidence type="ECO:0000256" key="2">
    <source>
        <dbReference type="ARBA" id="ARBA00023002"/>
    </source>
</evidence>
<comment type="caution">
    <text evidence="4">The sequence shown here is derived from an EMBL/GenBank/DDBJ whole genome shotgun (WGS) entry which is preliminary data.</text>
</comment>
<protein>
    <recommendedName>
        <fullName evidence="3">NADH:flavin oxidoreductase/NADH oxidase N-terminal domain-containing protein</fullName>
    </recommendedName>
</protein>
<organism evidence="4 5">
    <name type="scientific">Enterococcus mundtii</name>
    <dbReference type="NCBI Taxonomy" id="53346"/>
    <lineage>
        <taxon>Bacteria</taxon>
        <taxon>Bacillati</taxon>
        <taxon>Bacillota</taxon>
        <taxon>Bacilli</taxon>
        <taxon>Lactobacillales</taxon>
        <taxon>Enterococcaceae</taxon>
        <taxon>Enterococcus</taxon>
    </lineage>
</organism>
<dbReference type="EMBL" id="NGMS01000001">
    <property type="protein sequence ID" value="OTP26336.1"/>
    <property type="molecule type" value="Genomic_DNA"/>
</dbReference>
<keyword evidence="2" id="KW-0560">Oxidoreductase</keyword>
<accession>A0A242KWJ8</accession>
<dbReference type="AlphaFoldDB" id="A0A242KWJ8"/>